<organism evidence="2 3">
    <name type="scientific">Galerina marginata (strain CBS 339.88)</name>
    <dbReference type="NCBI Taxonomy" id="685588"/>
    <lineage>
        <taxon>Eukaryota</taxon>
        <taxon>Fungi</taxon>
        <taxon>Dikarya</taxon>
        <taxon>Basidiomycota</taxon>
        <taxon>Agaricomycotina</taxon>
        <taxon>Agaricomycetes</taxon>
        <taxon>Agaricomycetidae</taxon>
        <taxon>Agaricales</taxon>
        <taxon>Agaricineae</taxon>
        <taxon>Strophariaceae</taxon>
        <taxon>Galerina</taxon>
    </lineage>
</organism>
<feature type="compositionally biased region" description="Polar residues" evidence="1">
    <location>
        <begin position="161"/>
        <end position="170"/>
    </location>
</feature>
<dbReference type="Proteomes" id="UP000027222">
    <property type="component" value="Unassembled WGS sequence"/>
</dbReference>
<evidence type="ECO:0000256" key="1">
    <source>
        <dbReference type="SAM" id="MobiDB-lite"/>
    </source>
</evidence>
<feature type="region of interest" description="Disordered" evidence="1">
    <location>
        <begin position="161"/>
        <end position="186"/>
    </location>
</feature>
<keyword evidence="3" id="KW-1185">Reference proteome</keyword>
<sequence>MDGEDNRVRTRDRDQLALPSRGGAWIWRRVFTSSTLISCPPFVRTIPLTIVGLGALYIKLRVAALSALNFRLSRPAFTFNFPITLSTALQVLARPAVPADRSRRSLLLPSRLVPGSRRISLQRHSGGTSVVCPSRPIDSLESVRSITPTPLPAWRNRCPSSIGASTTTRPPHTPNAVSPPAKTTRPLPHPPVLLGAVRRHDHLQALVIQKARVPPVCSQHNDFHPLYPSSSSPLMSVGPATTPSSFALLHDIELLIVLSAASRTSIDVFDLNVV</sequence>
<evidence type="ECO:0000313" key="2">
    <source>
        <dbReference type="EMBL" id="KDR65209.1"/>
    </source>
</evidence>
<dbReference type="EMBL" id="KL142476">
    <property type="protein sequence ID" value="KDR65209.1"/>
    <property type="molecule type" value="Genomic_DNA"/>
</dbReference>
<name>A0A067SBR5_GALM3</name>
<gene>
    <name evidence="2" type="ORF">GALMADRAFT_162457</name>
</gene>
<evidence type="ECO:0000313" key="3">
    <source>
        <dbReference type="Proteomes" id="UP000027222"/>
    </source>
</evidence>
<accession>A0A067SBR5</accession>
<reference evidence="3" key="1">
    <citation type="journal article" date="2014" name="Proc. Natl. Acad. Sci. U.S.A.">
        <title>Extensive sampling of basidiomycete genomes demonstrates inadequacy of the white-rot/brown-rot paradigm for wood decay fungi.</title>
        <authorList>
            <person name="Riley R."/>
            <person name="Salamov A.A."/>
            <person name="Brown D.W."/>
            <person name="Nagy L.G."/>
            <person name="Floudas D."/>
            <person name="Held B.W."/>
            <person name="Levasseur A."/>
            <person name="Lombard V."/>
            <person name="Morin E."/>
            <person name="Otillar R."/>
            <person name="Lindquist E.A."/>
            <person name="Sun H."/>
            <person name="LaButti K.M."/>
            <person name="Schmutz J."/>
            <person name="Jabbour D."/>
            <person name="Luo H."/>
            <person name="Baker S.E."/>
            <person name="Pisabarro A.G."/>
            <person name="Walton J.D."/>
            <person name="Blanchette R.A."/>
            <person name="Henrissat B."/>
            <person name="Martin F."/>
            <person name="Cullen D."/>
            <person name="Hibbett D.S."/>
            <person name="Grigoriev I.V."/>
        </authorList>
    </citation>
    <scope>NUCLEOTIDE SEQUENCE [LARGE SCALE GENOMIC DNA]</scope>
    <source>
        <strain evidence="3">CBS 339.88</strain>
    </source>
</reference>
<protein>
    <submittedName>
        <fullName evidence="2">Uncharacterized protein</fullName>
    </submittedName>
</protein>
<dbReference type="AlphaFoldDB" id="A0A067SBR5"/>
<dbReference type="HOGENOM" id="CLU_1015801_0_0_1"/>
<proteinExistence type="predicted"/>